<dbReference type="Pfam" id="PF06452">
    <property type="entry name" value="CBM9_1"/>
    <property type="match status" value="1"/>
</dbReference>
<feature type="domain" description="Carbohydrate-binding" evidence="2">
    <location>
        <begin position="48"/>
        <end position="199"/>
    </location>
</feature>
<protein>
    <recommendedName>
        <fullName evidence="6">Carbohydrate-binding domain-containing protein</fullName>
    </recommendedName>
</protein>
<dbReference type="InterPro" id="IPR010502">
    <property type="entry name" value="Carb-bd_dom_fam9"/>
</dbReference>
<evidence type="ECO:0000313" key="4">
    <source>
        <dbReference type="EMBL" id="BDG01361.1"/>
    </source>
</evidence>
<evidence type="ECO:0000313" key="5">
    <source>
        <dbReference type="Proteomes" id="UP001162891"/>
    </source>
</evidence>
<dbReference type="InterPro" id="IPR045670">
    <property type="entry name" value="DUF5916"/>
</dbReference>
<dbReference type="Pfam" id="PF19313">
    <property type="entry name" value="DUF5916"/>
    <property type="match status" value="2"/>
</dbReference>
<dbReference type="Gene3D" id="2.60.40.1190">
    <property type="match status" value="1"/>
</dbReference>
<feature type="chain" id="PRO_5045547082" description="Carbohydrate-binding domain-containing protein" evidence="1">
    <location>
        <begin position="32"/>
        <end position="881"/>
    </location>
</feature>
<proteinExistence type="predicted"/>
<dbReference type="SUPFAM" id="SSF49344">
    <property type="entry name" value="CBD9-like"/>
    <property type="match status" value="1"/>
</dbReference>
<sequence length="881" mass="95442">MSGTDTRPSDGAGARRVAAALAYLLACAAAAADPGDIVARRISAHVHLDGRLDDAAWAEAPVFSGFVESFPRAGVPASFRTEVRVVYDDETLYVGITCFDPEPGAIVRQLARRDGNPTADQVEIALDTGADGRTAYDFTVNAAGVLRDQLLFADVNATDSWDAVWDAAVSVDARGWSAEVAIPFHQLRFSSAPEQRWGILVRRTIPRTHQVLDSVPIPREANPVNAGGLVVSRFGRLEGLVELNPRQGLELLPYAATRASLRPQYSDPSRPGPRLLDPGLDVGLDLKTRIARRLTLTAALNPDFGQVETDQVIQNLSNAEPFFPEKRPFFLEGLDIFQPVGSEYGSPQQLFYSRRIGIDAPILGAAKVTGAVRPGLDLGVLDSLVMGAGNASLVPVGYGSADPGALAPYEERPDRRWRFHSTLPFHLGPEDALPAAHPVTTNYFAAVARQRLGGRTTAGATFTAATPLEPRCRRSEFATDADYAAAGCASHGGNAVGVDLTVPGDWGGFAQLEASQAVGGPPEGRTLQDGTVLRAGDLGYGGHLRAGKLGGEPWRFDVTYVYEDPRLDLNAVGFQPLSNYQWADLDVHYVRPSGFGPFHAFQVDYNLDLNWSADGTSLPRGVNTSLAASLQLPGYQTIGAKVALELPQYDTREIAGAGVPFERIGDVLAVLILKSDPNRRLQASGDVFAYRTLRRGPFAPRTGVGLDLTAYWRPHDRLETRLDVAYGRKPQGPRWIETLPDETAVFGDQDPEFLSVTVRQQLVFTPRLTAQLYAQLFTSAIRYGRDFYGASLPQRRRVSTSDLAPLAYPGAPGGHDAVANVNAVVRWEYRLGSTLYVVYTRSQRELPAQGAPAPTSVAPAGLFRGPTIETVLVKWAWWWET</sequence>
<keyword evidence="5" id="KW-1185">Reference proteome</keyword>
<accession>A0ABM7WPG8</accession>
<feature type="domain" description="DUF5916" evidence="3">
    <location>
        <begin position="274"/>
        <end position="358"/>
    </location>
</feature>
<evidence type="ECO:0000256" key="1">
    <source>
        <dbReference type="SAM" id="SignalP"/>
    </source>
</evidence>
<gene>
    <name evidence="4" type="ORF">AMOR_03570</name>
</gene>
<name>A0ABM7WPG8_9BACT</name>
<feature type="signal peptide" evidence="1">
    <location>
        <begin position="1"/>
        <end position="31"/>
    </location>
</feature>
<evidence type="ECO:0000259" key="2">
    <source>
        <dbReference type="Pfam" id="PF06452"/>
    </source>
</evidence>
<feature type="domain" description="DUF5916" evidence="3">
    <location>
        <begin position="537"/>
        <end position="842"/>
    </location>
</feature>
<dbReference type="RefSeq" id="WP_248357825.1">
    <property type="nucleotide sequence ID" value="NZ_AP025591.1"/>
</dbReference>
<keyword evidence="1" id="KW-0732">Signal</keyword>
<reference evidence="5" key="1">
    <citation type="journal article" date="2022" name="Int. J. Syst. Evol. Microbiol.">
        <title>Anaeromyxobacter oryzae sp. nov., Anaeromyxobacter diazotrophicus sp. nov. and Anaeromyxobacter paludicola sp. nov., isolated from paddy soils.</title>
        <authorList>
            <person name="Itoh H."/>
            <person name="Xu Z."/>
            <person name="Mise K."/>
            <person name="Masuda Y."/>
            <person name="Ushijima N."/>
            <person name="Hayakawa C."/>
            <person name="Shiratori Y."/>
            <person name="Senoo K."/>
        </authorList>
    </citation>
    <scope>NUCLEOTIDE SEQUENCE [LARGE SCALE GENOMIC DNA]</scope>
    <source>
        <strain evidence="5">Red232</strain>
    </source>
</reference>
<dbReference type="EMBL" id="AP025591">
    <property type="protein sequence ID" value="BDG01361.1"/>
    <property type="molecule type" value="Genomic_DNA"/>
</dbReference>
<evidence type="ECO:0008006" key="6">
    <source>
        <dbReference type="Google" id="ProtNLM"/>
    </source>
</evidence>
<dbReference type="CDD" id="cd09618">
    <property type="entry name" value="CBM9_like_2"/>
    <property type="match status" value="1"/>
</dbReference>
<organism evidence="4 5">
    <name type="scientific">Anaeromyxobacter oryzae</name>
    <dbReference type="NCBI Taxonomy" id="2918170"/>
    <lineage>
        <taxon>Bacteria</taxon>
        <taxon>Pseudomonadati</taxon>
        <taxon>Myxococcota</taxon>
        <taxon>Myxococcia</taxon>
        <taxon>Myxococcales</taxon>
        <taxon>Cystobacterineae</taxon>
        <taxon>Anaeromyxobacteraceae</taxon>
        <taxon>Anaeromyxobacter</taxon>
    </lineage>
</organism>
<dbReference type="Proteomes" id="UP001162891">
    <property type="component" value="Chromosome"/>
</dbReference>
<evidence type="ECO:0000259" key="3">
    <source>
        <dbReference type="Pfam" id="PF19313"/>
    </source>
</evidence>